<name>G7QD22_9BACT</name>
<dbReference type="GO" id="GO:0047372">
    <property type="term" value="F:monoacylglycerol lipase activity"/>
    <property type="evidence" value="ECO:0007669"/>
    <property type="project" value="TreeGrafter"/>
</dbReference>
<dbReference type="Proteomes" id="UP000004662">
    <property type="component" value="Chromosome"/>
</dbReference>
<dbReference type="Pfam" id="PF01734">
    <property type="entry name" value="Patatin"/>
    <property type="match status" value="1"/>
</dbReference>
<dbReference type="NCBIfam" id="NF041079">
    <property type="entry name" value="CBASS_lipase"/>
    <property type="match status" value="1"/>
</dbReference>
<dbReference type="AlphaFoldDB" id="G7QD22"/>
<evidence type="ECO:0000259" key="5">
    <source>
        <dbReference type="PROSITE" id="PS51635"/>
    </source>
</evidence>
<dbReference type="Gene3D" id="3.40.1090.10">
    <property type="entry name" value="Cytosolic phospholipase A2 catalytic domain"/>
    <property type="match status" value="1"/>
</dbReference>
<keyword evidence="3" id="KW-0442">Lipid degradation</keyword>
<keyword evidence="4" id="KW-0472">Membrane</keyword>
<keyword evidence="2 3" id="KW-0443">Lipid metabolism</keyword>
<dbReference type="GO" id="GO:0016042">
    <property type="term" value="P:lipid catabolic process"/>
    <property type="evidence" value="ECO:0007669"/>
    <property type="project" value="UniProtKB-UniRule"/>
</dbReference>
<feature type="transmembrane region" description="Helical" evidence="4">
    <location>
        <begin position="39"/>
        <end position="59"/>
    </location>
</feature>
<evidence type="ECO:0000313" key="6">
    <source>
        <dbReference type="EMBL" id="EHJ46328.1"/>
    </source>
</evidence>
<comment type="similarity">
    <text evidence="1">Belongs to the patatin family.</text>
</comment>
<dbReference type="HOGENOM" id="CLU_000288_144_9_7"/>
<gene>
    <name evidence="6" type="ORF">DFW101_0311</name>
</gene>
<dbReference type="OrthoDB" id="9807112at2"/>
<feature type="short sequence motif" description="GXGXXG" evidence="3">
    <location>
        <begin position="10"/>
        <end position="15"/>
    </location>
</feature>
<dbReference type="InterPro" id="IPR002641">
    <property type="entry name" value="PNPLA_dom"/>
</dbReference>
<sequence length="312" mass="32643">MTRRILCIDGGGILGLIPALVLAEIEARAGRLAGSLFDLVAGTSTGGIIAAAVAAGMPAKTIVDLYRQRGREIFSRSTGHRLATGFGLWGPQYGAAGIETDLADVFGDRKLSDCALDLLVPAYDIEARCPVLFKSAKAGSDARRDYYLRDVCRATAAAPTYFPPARINSLAGEEATLVDGGIYANNPAACALAQAAKAGGLDDVCMVSLGTGQLARPYLYEAAQGWGLAAWARPLLDCMFDGQSDTAAHQCETLLGDRAIRLQPALPRDLAMDDAGEEALATLEAIARGLLADQDALLDKICEMTLPKAAAA</sequence>
<dbReference type="PROSITE" id="PS51635">
    <property type="entry name" value="PNPLA"/>
    <property type="match status" value="1"/>
</dbReference>
<feature type="short sequence motif" description="DGA/G" evidence="3">
    <location>
        <begin position="179"/>
        <end position="181"/>
    </location>
</feature>
<dbReference type="GO" id="GO:0004620">
    <property type="term" value="F:phospholipase activity"/>
    <property type="evidence" value="ECO:0007669"/>
    <property type="project" value="TreeGrafter"/>
</dbReference>
<dbReference type="SUPFAM" id="SSF52151">
    <property type="entry name" value="FabD/lysophospholipase-like"/>
    <property type="match status" value="1"/>
</dbReference>
<feature type="active site" description="Nucleophile" evidence="3">
    <location>
        <position position="44"/>
    </location>
</feature>
<dbReference type="PANTHER" id="PTHR32176">
    <property type="entry name" value="XYLOSE ISOMERASE"/>
    <property type="match status" value="1"/>
</dbReference>
<keyword evidence="4" id="KW-0812">Transmembrane</keyword>
<dbReference type="eggNOG" id="COG3621">
    <property type="taxonomic scope" value="Bacteria"/>
</dbReference>
<evidence type="ECO:0000256" key="4">
    <source>
        <dbReference type="SAM" id="Phobius"/>
    </source>
</evidence>
<evidence type="ECO:0000256" key="3">
    <source>
        <dbReference type="PROSITE-ProRule" id="PRU01161"/>
    </source>
</evidence>
<accession>G7QD22</accession>
<evidence type="ECO:0000256" key="2">
    <source>
        <dbReference type="ARBA" id="ARBA00023098"/>
    </source>
</evidence>
<organism evidence="6 7">
    <name type="scientific">Solidesulfovibrio carbinoliphilus subsp. oakridgensis</name>
    <dbReference type="NCBI Taxonomy" id="694327"/>
    <lineage>
        <taxon>Bacteria</taxon>
        <taxon>Pseudomonadati</taxon>
        <taxon>Thermodesulfobacteriota</taxon>
        <taxon>Desulfovibrionia</taxon>
        <taxon>Desulfovibrionales</taxon>
        <taxon>Desulfovibrionaceae</taxon>
        <taxon>Solidesulfovibrio</taxon>
    </lineage>
</organism>
<keyword evidence="3" id="KW-0378">Hydrolase</keyword>
<feature type="domain" description="PNPLA" evidence="5">
    <location>
        <begin position="6"/>
        <end position="192"/>
    </location>
</feature>
<feature type="short sequence motif" description="GXSXG" evidence="3">
    <location>
        <begin position="42"/>
        <end position="46"/>
    </location>
</feature>
<dbReference type="RefSeq" id="WP_009179775.1">
    <property type="nucleotide sequence ID" value="NZ_CM001368.1"/>
</dbReference>
<dbReference type="InterPro" id="IPR016035">
    <property type="entry name" value="Acyl_Trfase/lysoPLipase"/>
</dbReference>
<keyword evidence="7" id="KW-1185">Reference proteome</keyword>
<dbReference type="EMBL" id="CM001368">
    <property type="protein sequence ID" value="EHJ46328.1"/>
    <property type="molecule type" value="Genomic_DNA"/>
</dbReference>
<evidence type="ECO:0000256" key="1">
    <source>
        <dbReference type="ARBA" id="ARBA00010240"/>
    </source>
</evidence>
<protein>
    <submittedName>
        <fullName evidence="6">Patatin</fullName>
    </submittedName>
</protein>
<dbReference type="STRING" id="694327.DFW101_0311"/>
<evidence type="ECO:0000313" key="7">
    <source>
        <dbReference type="Proteomes" id="UP000004662"/>
    </source>
</evidence>
<reference evidence="7" key="1">
    <citation type="journal article" date="2015" name="Genome Announc.">
        <title>High-Quality Draft Genome Sequence of Desulfovibrio carbinoliphilus FW-101-2B, an Organic Acid-Oxidizing Sulfate-Reducing Bacterium Isolated from Uranium(VI)-Contaminated Groundwater.</title>
        <authorList>
            <person name="Ramsay B.D."/>
            <person name="Hwang C."/>
            <person name="Woo H.L."/>
            <person name="Carroll S.L."/>
            <person name="Lucas S."/>
            <person name="Han J."/>
            <person name="Lapidus A.L."/>
            <person name="Cheng J.F."/>
            <person name="Goodwin L.A."/>
            <person name="Pitluck S."/>
            <person name="Peters L."/>
            <person name="Chertkov O."/>
            <person name="Held B."/>
            <person name="Detter J.C."/>
            <person name="Han C.S."/>
            <person name="Tapia R."/>
            <person name="Land M.L."/>
            <person name="Hauser L.J."/>
            <person name="Kyrpides N.C."/>
            <person name="Ivanova N.N."/>
            <person name="Mikhailova N."/>
            <person name="Pagani I."/>
            <person name="Woyke T."/>
            <person name="Arkin A.P."/>
            <person name="Dehal P."/>
            <person name="Chivian D."/>
            <person name="Criddle C.S."/>
            <person name="Wu W."/>
            <person name="Chakraborty R."/>
            <person name="Hazen T.C."/>
            <person name="Fields M.W."/>
        </authorList>
    </citation>
    <scope>NUCLEOTIDE SEQUENCE [LARGE SCALE GENOMIC DNA]</scope>
    <source>
        <strain evidence="7">FW-101-2B</strain>
    </source>
</reference>
<feature type="active site" description="Proton acceptor" evidence="3">
    <location>
        <position position="179"/>
    </location>
</feature>
<dbReference type="PANTHER" id="PTHR32176:SF92">
    <property type="entry name" value="XYLOSE ISOMERASE"/>
    <property type="match status" value="1"/>
</dbReference>
<proteinExistence type="inferred from homology"/>
<keyword evidence="4" id="KW-1133">Transmembrane helix</keyword>